<dbReference type="Proteomes" id="UP000240624">
    <property type="component" value="Unassembled WGS sequence"/>
</dbReference>
<feature type="chain" id="PRO_5044568272" evidence="1">
    <location>
        <begin position="23"/>
        <end position="162"/>
    </location>
</feature>
<dbReference type="OrthoDB" id="9798763at2"/>
<reference evidence="3 6" key="2">
    <citation type="submission" date="2018-03" db="EMBL/GenBank/DDBJ databases">
        <title>Genomic Encyclopedia of Archaeal and Bacterial Type Strains, Phase II (KMG-II): from individual species to whole genera.</title>
        <authorList>
            <person name="Goeker M."/>
        </authorList>
    </citation>
    <scope>NUCLEOTIDE SEQUENCE [LARGE SCALE GENOMIC DNA]</scope>
    <source>
        <strain evidence="3 6">DSM 29956</strain>
    </source>
</reference>
<feature type="domain" description="Oxidoreductase molybdopterin-binding" evidence="2">
    <location>
        <begin position="62"/>
        <end position="129"/>
    </location>
</feature>
<dbReference type="InterPro" id="IPR036374">
    <property type="entry name" value="OxRdtase_Mopterin-bd_sf"/>
</dbReference>
<evidence type="ECO:0000256" key="1">
    <source>
        <dbReference type="SAM" id="SignalP"/>
    </source>
</evidence>
<evidence type="ECO:0000313" key="6">
    <source>
        <dbReference type="Proteomes" id="UP000240624"/>
    </source>
</evidence>
<dbReference type="EMBL" id="PYGB01000008">
    <property type="protein sequence ID" value="PSK84836.1"/>
    <property type="molecule type" value="Genomic_DNA"/>
</dbReference>
<sequence length="162" mass="17646">MIRSHLLTALCLSLALATPSLAQETPEAADELVLQAEGGEPATFDLEALKAMPVTEFETSTVWTDGVIRFTGVALADLLEDADAEGTVIRAMARDGYAVEIPVTDAVPGGPIVAYQMDGEPLDVEMMGPYWIIYPYDSDEAYKAKEFEDRSIWQLKSLTLTD</sequence>
<dbReference type="Pfam" id="PF00174">
    <property type="entry name" value="Oxidored_molyb"/>
    <property type="match status" value="1"/>
</dbReference>
<dbReference type="Proteomes" id="UP000193495">
    <property type="component" value="Unassembled WGS sequence"/>
</dbReference>
<dbReference type="RefSeq" id="WP_085896723.1">
    <property type="nucleotide sequence ID" value="NZ_FWFY01000007.1"/>
</dbReference>
<dbReference type="AlphaFoldDB" id="A0A1X6ZIA4"/>
<evidence type="ECO:0000313" key="5">
    <source>
        <dbReference type="Proteomes" id="UP000193495"/>
    </source>
</evidence>
<protein>
    <submittedName>
        <fullName evidence="4">Oxidoreductase molybdopterin binding domain protein</fullName>
    </submittedName>
</protein>
<keyword evidence="6" id="KW-1185">Reference proteome</keyword>
<accession>A0A1X6ZIA4</accession>
<keyword evidence="1" id="KW-0732">Signal</keyword>
<evidence type="ECO:0000259" key="2">
    <source>
        <dbReference type="Pfam" id="PF00174"/>
    </source>
</evidence>
<dbReference type="EMBL" id="FWFY01000007">
    <property type="protein sequence ID" value="SLN52133.1"/>
    <property type="molecule type" value="Genomic_DNA"/>
</dbReference>
<feature type="signal peptide" evidence="1">
    <location>
        <begin position="1"/>
        <end position="22"/>
    </location>
</feature>
<dbReference type="SUPFAM" id="SSF56524">
    <property type="entry name" value="Oxidoreductase molybdopterin-binding domain"/>
    <property type="match status" value="1"/>
</dbReference>
<name>A0A1X6ZIA4_9RHOB</name>
<dbReference type="InterPro" id="IPR000572">
    <property type="entry name" value="OxRdtase_Mopterin-bd_dom"/>
</dbReference>
<gene>
    <name evidence="3" type="ORF">CLV79_1082</name>
    <name evidence="4" type="ORF">LOS8367_02383</name>
</gene>
<dbReference type="Gene3D" id="3.90.420.10">
    <property type="entry name" value="Oxidoreductase, molybdopterin-binding domain"/>
    <property type="match status" value="1"/>
</dbReference>
<proteinExistence type="predicted"/>
<reference evidence="4 5" key="1">
    <citation type="submission" date="2017-03" db="EMBL/GenBank/DDBJ databases">
        <authorList>
            <person name="Afonso C.L."/>
            <person name="Miller P.J."/>
            <person name="Scott M.A."/>
            <person name="Spackman E."/>
            <person name="Goraichik I."/>
            <person name="Dimitrov K.M."/>
            <person name="Suarez D.L."/>
            <person name="Swayne D.E."/>
        </authorList>
    </citation>
    <scope>NUCLEOTIDE SEQUENCE [LARGE SCALE GENOMIC DNA]</scope>
    <source>
        <strain evidence="4 5">CECT 8367</strain>
    </source>
</reference>
<evidence type="ECO:0000313" key="4">
    <source>
        <dbReference type="EMBL" id="SLN52133.1"/>
    </source>
</evidence>
<evidence type="ECO:0000313" key="3">
    <source>
        <dbReference type="EMBL" id="PSK84836.1"/>
    </source>
</evidence>
<organism evidence="4 5">
    <name type="scientific">Limimaricola soesokkakensis</name>
    <dbReference type="NCBI Taxonomy" id="1343159"/>
    <lineage>
        <taxon>Bacteria</taxon>
        <taxon>Pseudomonadati</taxon>
        <taxon>Pseudomonadota</taxon>
        <taxon>Alphaproteobacteria</taxon>
        <taxon>Rhodobacterales</taxon>
        <taxon>Paracoccaceae</taxon>
        <taxon>Limimaricola</taxon>
    </lineage>
</organism>